<evidence type="ECO:0000313" key="2">
    <source>
        <dbReference type="EMBL" id="PQQ03665.1"/>
    </source>
</evidence>
<keyword evidence="3" id="KW-1185">Reference proteome</keyword>
<evidence type="ECO:0000313" key="3">
    <source>
        <dbReference type="Proteomes" id="UP000250321"/>
    </source>
</evidence>
<comment type="caution">
    <text evidence="2">The sequence shown here is derived from an EMBL/GenBank/DDBJ whole genome shotgun (WGS) entry which is preliminary data.</text>
</comment>
<sequence length="85" mass="9122">MEKYVSYHYTVMHTCSSNITRTPPPLASSIPPSSQRSDLHFGTMTPSSPPHMLPSSTMAITFGAAIPLLAPPYNRPTTGTETSGD</sequence>
<accession>A0A314Y6E4</accession>
<dbReference type="AlphaFoldDB" id="A0A314Y6E4"/>
<dbReference type="EMBL" id="PJQY01001317">
    <property type="protein sequence ID" value="PQQ03665.1"/>
    <property type="molecule type" value="Genomic_DNA"/>
</dbReference>
<feature type="region of interest" description="Disordered" evidence="1">
    <location>
        <begin position="20"/>
        <end position="54"/>
    </location>
</feature>
<dbReference type="Proteomes" id="UP000250321">
    <property type="component" value="Unassembled WGS sequence"/>
</dbReference>
<reference evidence="2 3" key="1">
    <citation type="submission" date="2018-02" db="EMBL/GenBank/DDBJ databases">
        <title>Draft genome of wild Prunus yedoensis var. nudiflora.</title>
        <authorList>
            <person name="Baek S."/>
            <person name="Kim J.-H."/>
            <person name="Choi K."/>
            <person name="Kim G.-B."/>
            <person name="Cho A."/>
            <person name="Jang H."/>
            <person name="Shin C.-H."/>
            <person name="Yu H.-J."/>
            <person name="Mun J.-H."/>
        </authorList>
    </citation>
    <scope>NUCLEOTIDE SEQUENCE [LARGE SCALE GENOMIC DNA]</scope>
    <source>
        <strain evidence="3">cv. Jeju island</strain>
        <tissue evidence="2">Leaf</tissue>
    </source>
</reference>
<name>A0A314Y6E4_PRUYE</name>
<gene>
    <name evidence="2" type="ORF">Pyn_40601</name>
</gene>
<evidence type="ECO:0000256" key="1">
    <source>
        <dbReference type="SAM" id="MobiDB-lite"/>
    </source>
</evidence>
<protein>
    <submittedName>
        <fullName evidence="2">Uncharacterized protein</fullName>
    </submittedName>
</protein>
<organism evidence="2 3">
    <name type="scientific">Prunus yedoensis var. nudiflora</name>
    <dbReference type="NCBI Taxonomy" id="2094558"/>
    <lineage>
        <taxon>Eukaryota</taxon>
        <taxon>Viridiplantae</taxon>
        <taxon>Streptophyta</taxon>
        <taxon>Embryophyta</taxon>
        <taxon>Tracheophyta</taxon>
        <taxon>Spermatophyta</taxon>
        <taxon>Magnoliopsida</taxon>
        <taxon>eudicotyledons</taxon>
        <taxon>Gunneridae</taxon>
        <taxon>Pentapetalae</taxon>
        <taxon>rosids</taxon>
        <taxon>fabids</taxon>
        <taxon>Rosales</taxon>
        <taxon>Rosaceae</taxon>
        <taxon>Amygdaloideae</taxon>
        <taxon>Amygdaleae</taxon>
        <taxon>Prunus</taxon>
    </lineage>
</organism>
<proteinExistence type="predicted"/>